<dbReference type="AlphaFoldDB" id="A0A4Y9L324"/>
<evidence type="ECO:0000256" key="2">
    <source>
        <dbReference type="ARBA" id="ARBA00023315"/>
    </source>
</evidence>
<dbReference type="OrthoDB" id="9799681at2"/>
<keyword evidence="2" id="KW-0012">Acyltransferase</keyword>
<dbReference type="InterPro" id="IPR016181">
    <property type="entry name" value="Acyl_CoA_acyltransferase"/>
</dbReference>
<gene>
    <name evidence="5" type="ORF">E4K65_42605</name>
</gene>
<dbReference type="EMBL" id="SPQT01000044">
    <property type="protein sequence ID" value="TFV37978.1"/>
    <property type="molecule type" value="Genomic_DNA"/>
</dbReference>
<dbReference type="PANTHER" id="PTHR43877">
    <property type="entry name" value="AMINOALKYLPHOSPHONATE N-ACETYLTRANSFERASE-RELATED-RELATED"/>
    <property type="match status" value="1"/>
</dbReference>
<feature type="region of interest" description="Disordered" evidence="3">
    <location>
        <begin position="16"/>
        <end position="62"/>
    </location>
</feature>
<dbReference type="Pfam" id="PF14229">
    <property type="entry name" value="DUF4332"/>
    <property type="match status" value="1"/>
</dbReference>
<evidence type="ECO:0000256" key="3">
    <source>
        <dbReference type="SAM" id="MobiDB-lite"/>
    </source>
</evidence>
<feature type="domain" description="N-acetyltransferase" evidence="4">
    <location>
        <begin position="677"/>
        <end position="822"/>
    </location>
</feature>
<dbReference type="GO" id="GO:0016747">
    <property type="term" value="F:acyltransferase activity, transferring groups other than amino-acyl groups"/>
    <property type="evidence" value="ECO:0007669"/>
    <property type="project" value="InterPro"/>
</dbReference>
<sequence>MGAALLTDDIVGAPHWSQSLAAPGPAPGASMGWTSAGPDPTPPHAFSLSGPSAPRLNGQVSPGQQLYNEQWSSQTLGVQSADEAIQPIANGSIWDVVTRLSQLGAPVDRLVTFILGLAPHFVGPFLRYLQMAALDDEEFSHERLAVHLDIALAIHPRHYELLRRFVSEVRHRMKLSPEVAHFVEDLALEGRLHGFLVSKFGLVPLAQVEPRKQRTAFLRSTLRFLESFGALTAADPNLALLYRTVNHYGSIQNYYAQHDRPRRTVQRLAELGFDVDHIVFSRDELLSLGPGEDDLRKPWAAWLRDTIQRLLGSRGEEPEIDLGLDRKKFFGVIRQDYQALLKDEDEASGLRLVNRLLPELERRQEALLRNGDLVGETSVKQIILELQAIKKKISGDTEHLPTQRLVAIRSPKLVPELLFDNTRLSCCLFKPNGLFHGEICRLILDPATPIIEFWLEPYPEFLGLATLYLGLNARGERTILMDTVDYNDLLHDLRGYNGTMRFMLDAIVADAHLAKAKRVAIIAAPWGKPLGFANFIKQMASRSDAINYRESYYFEAADPADGALEESLVARHHYTEAYGYDSPLAGVIDYCFSMVGWGTVEKLYTGGRGVYEIDVEQYLLENETLKNRIGKSGAPVVQARKSEIFAPPAHHEDELSWRRNDAIARAEQRMSRLLADVRIERIAEPSDAIIRELIEVENSAFPEELRYGREHFAERLILKDAELLLVRQQQSLAGFALSYVAPAISWQDVFLDDLALRSDLRSKGVGSELVALRAELSAIAGYRGLYVTATISPDLSRFYERLSFQLVGMVQGIGQILYRPLGLLSSGDVEVLPTILREAERLLQAQFSRPSATVHSALDQDLMQIALGLETAFPEDLRYDQDAFRERMACPDAHLLVLREQNEPIACCMCFRAPGIPRHAIMIDSVAVRPELQGRGIGRVLLKTQLAVLARTGYTAAMLTCRKRSVNGVDLVAFYRSLGAKEIGRTGNNVQMCIPLRANGHDTTSQDAKDQGTRGQDIDAGLEDQEERPSGGDFASHQLNSHKMNGHETNAHGMNGHSSAMAGSLVASRPQADVIHGNGHANGSAYAGRPGNGAADEQLGELTRLPSINRGIVEKLRKAGIHTIDDFLRSAGPREGRSALAEEVAIDADVLLQAALFADLTRAGVAPRDLGRLRRARVQTLDELRDCPTENLRRALPPEVSDADIQRFREAAIGLETAVER</sequence>
<dbReference type="InterPro" id="IPR050832">
    <property type="entry name" value="Bact_Acetyltransf"/>
</dbReference>
<comment type="caution">
    <text evidence="5">The sequence shown here is derived from an EMBL/GenBank/DDBJ whole genome shotgun (WGS) entry which is preliminary data.</text>
</comment>
<proteinExistence type="predicted"/>
<evidence type="ECO:0000256" key="1">
    <source>
        <dbReference type="ARBA" id="ARBA00022679"/>
    </source>
</evidence>
<evidence type="ECO:0000313" key="6">
    <source>
        <dbReference type="Proteomes" id="UP000297966"/>
    </source>
</evidence>
<name>A0A4Y9L324_9BRAD</name>
<feature type="region of interest" description="Disordered" evidence="3">
    <location>
        <begin position="1023"/>
        <end position="1046"/>
    </location>
</feature>
<dbReference type="InterPro" id="IPR025567">
    <property type="entry name" value="DUF4332"/>
</dbReference>
<dbReference type="Proteomes" id="UP000297966">
    <property type="component" value="Unassembled WGS sequence"/>
</dbReference>
<keyword evidence="1 5" id="KW-0808">Transferase</keyword>
<dbReference type="CDD" id="cd04301">
    <property type="entry name" value="NAT_SF"/>
    <property type="match status" value="1"/>
</dbReference>
<reference evidence="5 6" key="1">
    <citation type="submission" date="2019-03" db="EMBL/GenBank/DDBJ databases">
        <title>Bradyrhizobium diversity isolated from nodules of Chamaecrista fasciculata.</title>
        <authorList>
            <person name="Klepa M.S."/>
            <person name="Urquiaga M.O."/>
            <person name="Hungria M."/>
            <person name="Delamuta J.R."/>
        </authorList>
    </citation>
    <scope>NUCLEOTIDE SEQUENCE [LARGE SCALE GENOMIC DNA]</scope>
    <source>
        <strain evidence="5 6">CNPSo 3448</strain>
    </source>
</reference>
<dbReference type="Pfam" id="PF00583">
    <property type="entry name" value="Acetyltransf_1"/>
    <property type="match status" value="2"/>
</dbReference>
<organism evidence="5 6">
    <name type="scientific">Bradyrhizobium niftali</name>
    <dbReference type="NCBI Taxonomy" id="2560055"/>
    <lineage>
        <taxon>Bacteria</taxon>
        <taxon>Pseudomonadati</taxon>
        <taxon>Pseudomonadota</taxon>
        <taxon>Alphaproteobacteria</taxon>
        <taxon>Hyphomicrobiales</taxon>
        <taxon>Nitrobacteraceae</taxon>
        <taxon>Bradyrhizobium</taxon>
    </lineage>
</organism>
<feature type="domain" description="N-acetyltransferase" evidence="4">
    <location>
        <begin position="852"/>
        <end position="997"/>
    </location>
</feature>
<dbReference type="InterPro" id="IPR000182">
    <property type="entry name" value="GNAT_dom"/>
</dbReference>
<dbReference type="SUPFAM" id="SSF55729">
    <property type="entry name" value="Acyl-CoA N-acyltransferases (Nat)"/>
    <property type="match status" value="2"/>
</dbReference>
<dbReference type="Gene3D" id="3.40.630.30">
    <property type="match status" value="2"/>
</dbReference>
<accession>A0A4Y9L324</accession>
<keyword evidence="6" id="KW-1185">Reference proteome</keyword>
<protein>
    <submittedName>
        <fullName evidence="5">GNAT family N-acetyltransferase</fullName>
    </submittedName>
</protein>
<evidence type="ECO:0000259" key="4">
    <source>
        <dbReference type="PROSITE" id="PS51186"/>
    </source>
</evidence>
<evidence type="ECO:0000313" key="5">
    <source>
        <dbReference type="EMBL" id="TFV37978.1"/>
    </source>
</evidence>
<dbReference type="PROSITE" id="PS51186">
    <property type="entry name" value="GNAT"/>
    <property type="match status" value="2"/>
</dbReference>